<evidence type="ECO:0000313" key="2">
    <source>
        <dbReference type="Proteomes" id="UP000184159"/>
    </source>
</evidence>
<dbReference type="EMBL" id="FQUH01000008">
    <property type="protein sequence ID" value="SHF30343.1"/>
    <property type="molecule type" value="Genomic_DNA"/>
</dbReference>
<dbReference type="InterPro" id="IPR008861">
    <property type="entry name" value="GpX-like"/>
</dbReference>
<dbReference type="AlphaFoldDB" id="A0A1M5AJF8"/>
<dbReference type="RefSeq" id="WP_027694413.1">
    <property type="nucleotide sequence ID" value="NZ_FQUH01000008.1"/>
</dbReference>
<accession>A0A1M5AJF8</accession>
<dbReference type="Pfam" id="PF05489">
    <property type="entry name" value="Phage_tail_X"/>
    <property type="match status" value="1"/>
</dbReference>
<organism evidence="1 2">
    <name type="scientific">Vibrio gazogenes DSM 21264 = NBRC 103151</name>
    <dbReference type="NCBI Taxonomy" id="1123492"/>
    <lineage>
        <taxon>Bacteria</taxon>
        <taxon>Pseudomonadati</taxon>
        <taxon>Pseudomonadota</taxon>
        <taxon>Gammaproteobacteria</taxon>
        <taxon>Vibrionales</taxon>
        <taxon>Vibrionaceae</taxon>
        <taxon>Vibrio</taxon>
    </lineage>
</organism>
<reference evidence="2" key="1">
    <citation type="submission" date="2016-11" db="EMBL/GenBank/DDBJ databases">
        <authorList>
            <person name="Varghese N."/>
            <person name="Submissions S."/>
        </authorList>
    </citation>
    <scope>NUCLEOTIDE SEQUENCE [LARGE SCALE GENOMIC DNA]</scope>
    <source>
        <strain evidence="2">DSM 21264</strain>
    </source>
</reference>
<keyword evidence="2" id="KW-1185">Reference proteome</keyword>
<evidence type="ECO:0000313" key="1">
    <source>
        <dbReference type="EMBL" id="SHF30343.1"/>
    </source>
</evidence>
<gene>
    <name evidence="1" type="ORF">SAMN02745781_01910</name>
</gene>
<protein>
    <submittedName>
        <fullName evidence="1">p2-like prophage tail protein X</fullName>
    </submittedName>
</protein>
<dbReference type="Proteomes" id="UP000184159">
    <property type="component" value="Unassembled WGS sequence"/>
</dbReference>
<name>A0A1M5AJF8_VIBGA</name>
<proteinExistence type="predicted"/>
<sequence length="69" mass="7652">MTTMLSRDGDLVPQLLWLSLGRDDDEAEEALYMLNPGLELYGPVLPAGITIKLPVLPELMPTTVVNIWD</sequence>